<keyword evidence="2" id="KW-1185">Reference proteome</keyword>
<accession>A0A0H4YFR2</accession>
<sequence length="94" mass="10693">MDHKHSNVDFSTFLLNEVLRKNPSEKQLKLAKIVGKLLTGTDLVIDPSGGRKLVDYSGNNQIVNKAYIPEDYFDSSSHEYDFHCSLVKFNNSIF</sequence>
<evidence type="ECO:0000313" key="2">
    <source>
        <dbReference type="Proteomes" id="UP000105007"/>
    </source>
</evidence>
<evidence type="ECO:0000313" key="1">
    <source>
        <dbReference type="EMBL" id="AKR04299.1"/>
    </source>
</evidence>
<reference evidence="1 2" key="1">
    <citation type="journal article" date="2015" name="J. Virol.">
        <title>Salmon gill poxvirus, the deepest representative of the Chordopoxvirinae.</title>
        <authorList>
            <person name="Gjessing M.C."/>
            <person name="Yutin N."/>
            <person name="Tengs T."/>
            <person name="Senkevich T."/>
            <person name="Koonin E.V."/>
            <person name="Ronning H.P."/>
            <person name="Alarson M."/>
            <person name="Ylving S."/>
            <person name="Lie K.-I."/>
            <person name="Saure B."/>
            <person name="Tran L."/>
            <person name="Moss B."/>
            <person name="Dale O.B."/>
        </authorList>
    </citation>
    <scope>NUCLEOTIDE SEQUENCE [LARGE SCALE GENOMIC DNA]</scope>
    <source>
        <strain evidence="1">2012-04-F277-L3G</strain>
    </source>
</reference>
<dbReference type="RefSeq" id="YP_009162547.1">
    <property type="nucleotide sequence ID" value="NC_027707.1"/>
</dbReference>
<proteinExistence type="predicted"/>
<name>A0A0H4YFR2_9POXV</name>
<dbReference type="Proteomes" id="UP000105007">
    <property type="component" value="Segment"/>
</dbReference>
<dbReference type="KEGG" id="vg:25392342"/>
<dbReference type="GeneID" id="25392342"/>
<organism evidence="1 2">
    <name type="scientific">Salmon gill poxvirus</name>
    <dbReference type="NCBI Taxonomy" id="1680908"/>
    <lineage>
        <taxon>Viruses</taxon>
        <taxon>Varidnaviria</taxon>
        <taxon>Bamfordvirae</taxon>
        <taxon>Nucleocytoviricota</taxon>
        <taxon>Pokkesviricetes</taxon>
        <taxon>Chitovirales</taxon>
        <taxon>Poxviridae</taxon>
        <taxon>Chordopoxvirinae</taxon>
        <taxon>Salmonpoxvirus</taxon>
        <taxon>Salmonpoxvirus gillpox</taxon>
        <taxon>Salmon gillpox virus</taxon>
    </lineage>
</organism>
<dbReference type="EMBL" id="KT159937">
    <property type="protein sequence ID" value="AKR04299.1"/>
    <property type="molecule type" value="Genomic_DNA"/>
</dbReference>
<protein>
    <submittedName>
        <fullName evidence="1">Uncharacterized protein</fullName>
    </submittedName>
</protein>
<gene>
    <name evidence="1" type="ORF">SGPV175</name>
</gene>